<feature type="binding site" evidence="2">
    <location>
        <position position="361"/>
    </location>
    <ligand>
        <name>Mn(2+)</name>
        <dbReference type="ChEBI" id="CHEBI:29035"/>
        <label>2</label>
    </ligand>
</feature>
<dbReference type="InterPro" id="IPR017439">
    <property type="entry name" value="Amidohydrolase"/>
</dbReference>
<feature type="domain" description="Peptidase M20 dimerisation" evidence="3">
    <location>
        <begin position="185"/>
        <end position="280"/>
    </location>
</feature>
<dbReference type="Pfam" id="PF01546">
    <property type="entry name" value="Peptidase_M20"/>
    <property type="match status" value="1"/>
</dbReference>
<dbReference type="InterPro" id="IPR036264">
    <property type="entry name" value="Bact_exopeptidase_dim_dom"/>
</dbReference>
<dbReference type="STRING" id="1121476.SAMN02745751_00109"/>
<keyword evidence="2" id="KW-0479">Metal-binding</keyword>
<feature type="binding site" evidence="2">
    <location>
        <position position="99"/>
    </location>
    <ligand>
        <name>Mn(2+)</name>
        <dbReference type="ChEBI" id="CHEBI:29035"/>
        <label>2</label>
    </ligand>
</feature>
<dbReference type="EMBL" id="FQZL01000004">
    <property type="protein sequence ID" value="SHI35444.1"/>
    <property type="molecule type" value="Genomic_DNA"/>
</dbReference>
<feature type="binding site" evidence="2">
    <location>
        <position position="135"/>
    </location>
    <ligand>
        <name>Mn(2+)</name>
        <dbReference type="ChEBI" id="CHEBI:29035"/>
        <label>2</label>
    </ligand>
</feature>
<dbReference type="AlphaFoldDB" id="A0A1M6AFY8"/>
<keyword evidence="2" id="KW-0464">Manganese</keyword>
<evidence type="ECO:0000256" key="2">
    <source>
        <dbReference type="PIRSR" id="PIRSR005962-1"/>
    </source>
</evidence>
<dbReference type="GO" id="GO:0050118">
    <property type="term" value="F:N-acetyldiaminopimelate deacetylase activity"/>
    <property type="evidence" value="ECO:0007669"/>
    <property type="project" value="UniProtKB-ARBA"/>
</dbReference>
<evidence type="ECO:0000259" key="3">
    <source>
        <dbReference type="Pfam" id="PF07687"/>
    </source>
</evidence>
<dbReference type="GO" id="GO:0046872">
    <property type="term" value="F:metal ion binding"/>
    <property type="evidence" value="ECO:0007669"/>
    <property type="project" value="UniProtKB-KW"/>
</dbReference>
<dbReference type="PIRSF" id="PIRSF005962">
    <property type="entry name" value="Pept_M20D_amidohydro"/>
    <property type="match status" value="1"/>
</dbReference>
<dbReference type="SUPFAM" id="SSF53187">
    <property type="entry name" value="Zn-dependent exopeptidases"/>
    <property type="match status" value="1"/>
</dbReference>
<protein>
    <submittedName>
        <fullName evidence="4">Amidohydrolase</fullName>
    </submittedName>
</protein>
<dbReference type="FunFam" id="3.30.70.360:FF:000001">
    <property type="entry name" value="N-acetyldiaminopimelate deacetylase"/>
    <property type="match status" value="1"/>
</dbReference>
<dbReference type="CDD" id="cd03886">
    <property type="entry name" value="M20_Acy1"/>
    <property type="match status" value="1"/>
</dbReference>
<keyword evidence="1 4" id="KW-0378">Hydrolase</keyword>
<keyword evidence="5" id="KW-1185">Reference proteome</keyword>
<comment type="cofactor">
    <cofactor evidence="2">
        <name>Mn(2+)</name>
        <dbReference type="ChEBI" id="CHEBI:29035"/>
    </cofactor>
    <text evidence="2">The Mn(2+) ion enhances activity.</text>
</comment>
<organism evidence="4 5">
    <name type="scientific">Dethiosulfatibacter aminovorans DSM 17477</name>
    <dbReference type="NCBI Taxonomy" id="1121476"/>
    <lineage>
        <taxon>Bacteria</taxon>
        <taxon>Bacillati</taxon>
        <taxon>Bacillota</taxon>
        <taxon>Tissierellia</taxon>
        <taxon>Dethiosulfatibacter</taxon>
    </lineage>
</organism>
<dbReference type="InterPro" id="IPR011650">
    <property type="entry name" value="Peptidase_M20_dimer"/>
</dbReference>
<gene>
    <name evidence="4" type="ORF">SAMN02745751_00109</name>
</gene>
<dbReference type="Pfam" id="PF07687">
    <property type="entry name" value="M20_dimer"/>
    <property type="match status" value="1"/>
</dbReference>
<accession>A0A1M6AFY8</accession>
<dbReference type="Proteomes" id="UP000184052">
    <property type="component" value="Unassembled WGS sequence"/>
</dbReference>
<feature type="binding site" evidence="2">
    <location>
        <position position="161"/>
    </location>
    <ligand>
        <name>Mn(2+)</name>
        <dbReference type="ChEBI" id="CHEBI:29035"/>
        <label>2</label>
    </ligand>
</feature>
<evidence type="ECO:0000313" key="4">
    <source>
        <dbReference type="EMBL" id="SHI35444.1"/>
    </source>
</evidence>
<dbReference type="InterPro" id="IPR002933">
    <property type="entry name" value="Peptidase_M20"/>
</dbReference>
<sequence length="389" mass="42762">MLVKELVKKIEPELIDVRRYLHKNPELGNEEHLTMEKIMECLKAWNIEYEKRKTGIVAIIRGKQQGKTIGLRADIDALPIKETADVPFKSENEGVMHACGHDVHTTILLGAGYVLQNMKDDLKGNVKLFFQPAEETTGGAERMILEGCLENPQVEHVLGLHVTPDVETGKIEIKAGKLFAASDMLTIRVEGFSAHGASPHDGIDPVVASGAILQSLQPLISRKISPFDSAVLTVGSIHGGTGGNIIADSVEMRGILRTLDPDMRKVMQDRMEAAVVKTGEAYGVKAVLEVEHSYCPLINDAEITGVVEMTSKKMLGEENVIVKKHPTLKVEDFAYFAEKLPSCFYEIGCRNEALECTEPLHNGKFKVDEECIAIGTELQVRNTLALLNS</sequence>
<dbReference type="GO" id="GO:0019877">
    <property type="term" value="P:diaminopimelate biosynthetic process"/>
    <property type="evidence" value="ECO:0007669"/>
    <property type="project" value="UniProtKB-ARBA"/>
</dbReference>
<evidence type="ECO:0000313" key="5">
    <source>
        <dbReference type="Proteomes" id="UP000184052"/>
    </source>
</evidence>
<evidence type="ECO:0000256" key="1">
    <source>
        <dbReference type="ARBA" id="ARBA00022801"/>
    </source>
</evidence>
<dbReference type="RefSeq" id="WP_073045500.1">
    <property type="nucleotide sequence ID" value="NZ_FQZL01000004.1"/>
</dbReference>
<dbReference type="NCBIfam" id="TIGR01891">
    <property type="entry name" value="amidohydrolases"/>
    <property type="match status" value="1"/>
</dbReference>
<proteinExistence type="predicted"/>
<dbReference type="Gene3D" id="3.40.630.10">
    <property type="entry name" value="Zn peptidases"/>
    <property type="match status" value="1"/>
</dbReference>
<dbReference type="Gene3D" id="3.30.70.360">
    <property type="match status" value="1"/>
</dbReference>
<name>A0A1M6AFY8_9FIRM</name>
<feature type="binding site" evidence="2">
    <location>
        <position position="101"/>
    </location>
    <ligand>
        <name>Mn(2+)</name>
        <dbReference type="ChEBI" id="CHEBI:29035"/>
        <label>2</label>
    </ligand>
</feature>
<reference evidence="4 5" key="1">
    <citation type="submission" date="2016-11" db="EMBL/GenBank/DDBJ databases">
        <authorList>
            <person name="Jaros S."/>
            <person name="Januszkiewicz K."/>
            <person name="Wedrychowicz H."/>
        </authorList>
    </citation>
    <scope>NUCLEOTIDE SEQUENCE [LARGE SCALE GENOMIC DNA]</scope>
    <source>
        <strain evidence="4 5">DSM 17477</strain>
    </source>
</reference>
<dbReference type="PANTHER" id="PTHR11014:SF63">
    <property type="entry name" value="METALLOPEPTIDASE, PUTATIVE (AFU_ORTHOLOGUE AFUA_6G09600)-RELATED"/>
    <property type="match status" value="1"/>
</dbReference>
<dbReference type="PANTHER" id="PTHR11014">
    <property type="entry name" value="PEPTIDASE M20 FAMILY MEMBER"/>
    <property type="match status" value="1"/>
</dbReference>
<dbReference type="SUPFAM" id="SSF55031">
    <property type="entry name" value="Bacterial exopeptidase dimerisation domain"/>
    <property type="match status" value="1"/>
</dbReference>